<name>A0AAD6PWM2_9ROSI</name>
<keyword evidence="2" id="KW-1185">Reference proteome</keyword>
<evidence type="ECO:0000313" key="2">
    <source>
        <dbReference type="Proteomes" id="UP001164929"/>
    </source>
</evidence>
<proteinExistence type="predicted"/>
<dbReference type="EMBL" id="JAQIZT010000015">
    <property type="protein sequence ID" value="KAJ6970389.1"/>
    <property type="molecule type" value="Genomic_DNA"/>
</dbReference>
<organism evidence="1 2">
    <name type="scientific">Populus alba x Populus x berolinensis</name>
    <dbReference type="NCBI Taxonomy" id="444605"/>
    <lineage>
        <taxon>Eukaryota</taxon>
        <taxon>Viridiplantae</taxon>
        <taxon>Streptophyta</taxon>
        <taxon>Embryophyta</taxon>
        <taxon>Tracheophyta</taxon>
        <taxon>Spermatophyta</taxon>
        <taxon>Magnoliopsida</taxon>
        <taxon>eudicotyledons</taxon>
        <taxon>Gunneridae</taxon>
        <taxon>Pentapetalae</taxon>
        <taxon>rosids</taxon>
        <taxon>fabids</taxon>
        <taxon>Malpighiales</taxon>
        <taxon>Salicaceae</taxon>
        <taxon>Saliceae</taxon>
        <taxon>Populus</taxon>
    </lineage>
</organism>
<evidence type="ECO:0000313" key="1">
    <source>
        <dbReference type="EMBL" id="KAJ6970389.1"/>
    </source>
</evidence>
<sequence>MSKNPSTPTTKFPIIDIKNEDHSGTTTKMTRSHWLKCCTIRSRKKILAQEQSFFPVFTLPLQDGCKEITLIICYFIVIDHFNLSILYHFLHHLASSVIITGGIESIGNTFQPFHSTPFLSPSRQLVPQVNQPHLFFLVVINLHILGAKIDNGVLKEIKEQYIKTCDL</sequence>
<reference evidence="1" key="1">
    <citation type="journal article" date="2023" name="Mol. Ecol. Resour.">
        <title>Chromosome-level genome assembly of a triploid poplar Populus alba 'Berolinensis'.</title>
        <authorList>
            <person name="Chen S."/>
            <person name="Yu Y."/>
            <person name="Wang X."/>
            <person name="Wang S."/>
            <person name="Zhang T."/>
            <person name="Zhou Y."/>
            <person name="He R."/>
            <person name="Meng N."/>
            <person name="Wang Y."/>
            <person name="Liu W."/>
            <person name="Liu Z."/>
            <person name="Liu J."/>
            <person name="Guo Q."/>
            <person name="Huang H."/>
            <person name="Sederoff R.R."/>
            <person name="Wang G."/>
            <person name="Qu G."/>
            <person name="Chen S."/>
        </authorList>
    </citation>
    <scope>NUCLEOTIDE SEQUENCE</scope>
    <source>
        <strain evidence="1">SC-2020</strain>
    </source>
</reference>
<dbReference type="AlphaFoldDB" id="A0AAD6PWM2"/>
<gene>
    <name evidence="1" type="ORF">NC653_034854</name>
</gene>
<protein>
    <submittedName>
        <fullName evidence="1">Uncharacterized protein</fullName>
    </submittedName>
</protein>
<dbReference type="Proteomes" id="UP001164929">
    <property type="component" value="Chromosome 15"/>
</dbReference>
<comment type="caution">
    <text evidence="1">The sequence shown here is derived from an EMBL/GenBank/DDBJ whole genome shotgun (WGS) entry which is preliminary data.</text>
</comment>
<accession>A0AAD6PWM2</accession>